<dbReference type="OrthoDB" id="3265815at2759"/>
<keyword evidence="3" id="KW-1185">Reference proteome</keyword>
<name>A0A371DN85_9APHY</name>
<evidence type="ECO:0000256" key="1">
    <source>
        <dbReference type="SAM" id="MobiDB-lite"/>
    </source>
</evidence>
<reference evidence="2 3" key="1">
    <citation type="journal article" date="2018" name="Biotechnol. Biofuels">
        <title>Integrative visual omics of the white-rot fungus Polyporus brumalis exposes the biotechnological potential of its oxidative enzymes for delignifying raw plant biomass.</title>
        <authorList>
            <person name="Miyauchi S."/>
            <person name="Rancon A."/>
            <person name="Drula E."/>
            <person name="Hage H."/>
            <person name="Chaduli D."/>
            <person name="Favel A."/>
            <person name="Grisel S."/>
            <person name="Henrissat B."/>
            <person name="Herpoel-Gimbert I."/>
            <person name="Ruiz-Duenas F.J."/>
            <person name="Chevret D."/>
            <person name="Hainaut M."/>
            <person name="Lin J."/>
            <person name="Wang M."/>
            <person name="Pangilinan J."/>
            <person name="Lipzen A."/>
            <person name="Lesage-Meessen L."/>
            <person name="Navarro D."/>
            <person name="Riley R."/>
            <person name="Grigoriev I.V."/>
            <person name="Zhou S."/>
            <person name="Raouche S."/>
            <person name="Rosso M.N."/>
        </authorList>
    </citation>
    <scope>NUCLEOTIDE SEQUENCE [LARGE SCALE GENOMIC DNA]</scope>
    <source>
        <strain evidence="2 3">BRFM 1820</strain>
    </source>
</reference>
<gene>
    <name evidence="2" type="ORF">OH76DRAFT_1479075</name>
</gene>
<feature type="compositionally biased region" description="Polar residues" evidence="1">
    <location>
        <begin position="7"/>
        <end position="20"/>
    </location>
</feature>
<evidence type="ECO:0000313" key="2">
    <source>
        <dbReference type="EMBL" id="RDX54005.1"/>
    </source>
</evidence>
<protein>
    <recommendedName>
        <fullName evidence="4">BTB domain-containing protein</fullName>
    </recommendedName>
</protein>
<accession>A0A371DN85</accession>
<organism evidence="2 3">
    <name type="scientific">Lentinus brumalis</name>
    <dbReference type="NCBI Taxonomy" id="2498619"/>
    <lineage>
        <taxon>Eukaryota</taxon>
        <taxon>Fungi</taxon>
        <taxon>Dikarya</taxon>
        <taxon>Basidiomycota</taxon>
        <taxon>Agaricomycotina</taxon>
        <taxon>Agaricomycetes</taxon>
        <taxon>Polyporales</taxon>
        <taxon>Polyporaceae</taxon>
        <taxon>Lentinus</taxon>
    </lineage>
</organism>
<dbReference type="EMBL" id="KZ857385">
    <property type="protein sequence ID" value="RDX54005.1"/>
    <property type="molecule type" value="Genomic_DNA"/>
</dbReference>
<feature type="region of interest" description="Disordered" evidence="1">
    <location>
        <begin position="1"/>
        <end position="20"/>
    </location>
</feature>
<evidence type="ECO:0008006" key="4">
    <source>
        <dbReference type="Google" id="ProtNLM"/>
    </source>
</evidence>
<sequence>MVWTVNAGPQNQATPVSSPSTPLNASVSTAFDLALLIDGATPDLIIVTSDTVNFYVHTPSILRLSANAFYGMLLPAAPTITVAETAAVINVVLHVLYGRSCTEYKPTFEDVDASVTALVKYGASLSDLAVSPLPLFDLLVTQALLRAIDVYALAGQNALEEVAVAASAYLNSYNPLHLTDELSVKMGTVYFKSLMDLHLYRRMALKAVVLTPPGKHPPTATCDDATQARVLTAWAVVAAQLVWTASPDISSNALQAAFGQAYMSITCPDCRARLHVRIHDMTREWSAVKRTI</sequence>
<evidence type="ECO:0000313" key="3">
    <source>
        <dbReference type="Proteomes" id="UP000256964"/>
    </source>
</evidence>
<dbReference type="AlphaFoldDB" id="A0A371DN85"/>
<dbReference type="STRING" id="139420.A0A371DN85"/>
<dbReference type="Proteomes" id="UP000256964">
    <property type="component" value="Unassembled WGS sequence"/>
</dbReference>
<proteinExistence type="predicted"/>